<gene>
    <name evidence="6" type="ORF">D779_3762</name>
</gene>
<protein>
    <submittedName>
        <fullName evidence="6">Putative phosphohydrolase</fullName>
    </submittedName>
</protein>
<dbReference type="PANTHER" id="PTHR42988:SF2">
    <property type="entry name" value="CYCLIC NUCLEOTIDE PHOSPHODIESTERASE CBUA0032-RELATED"/>
    <property type="match status" value="1"/>
</dbReference>
<name>W9V1T5_9GAMM</name>
<keyword evidence="3" id="KW-0408">Iron</keyword>
<dbReference type="STRING" id="1249627.D779_3762"/>
<dbReference type="CDD" id="cd07400">
    <property type="entry name" value="MPP_1"/>
    <property type="match status" value="1"/>
</dbReference>
<evidence type="ECO:0000259" key="5">
    <source>
        <dbReference type="Pfam" id="PF00149"/>
    </source>
</evidence>
<dbReference type="Pfam" id="PF00149">
    <property type="entry name" value="Metallophos"/>
    <property type="match status" value="1"/>
</dbReference>
<dbReference type="SUPFAM" id="SSF56300">
    <property type="entry name" value="Metallo-dependent phosphatases"/>
    <property type="match status" value="1"/>
</dbReference>
<dbReference type="eggNOG" id="COG1409">
    <property type="taxonomic scope" value="Bacteria"/>
</dbReference>
<comment type="caution">
    <text evidence="6">The sequence shown here is derived from an EMBL/GenBank/DDBJ whole genome shotgun (WGS) entry which is preliminary data.</text>
</comment>
<proteinExistence type="inferred from homology"/>
<dbReference type="OrthoDB" id="9811542at2"/>
<dbReference type="GO" id="GO:0046872">
    <property type="term" value="F:metal ion binding"/>
    <property type="evidence" value="ECO:0007669"/>
    <property type="project" value="UniProtKB-KW"/>
</dbReference>
<comment type="similarity">
    <text evidence="4">Belongs to the cyclic nucleotide phosphodiesterase class-III family.</text>
</comment>
<feature type="domain" description="Calcineurin-like phosphoesterase" evidence="5">
    <location>
        <begin position="2"/>
        <end position="194"/>
    </location>
</feature>
<keyword evidence="1" id="KW-0479">Metal-binding</keyword>
<keyword evidence="2 6" id="KW-0378">Hydrolase</keyword>
<evidence type="ECO:0000313" key="7">
    <source>
        <dbReference type="Proteomes" id="UP000019460"/>
    </source>
</evidence>
<accession>W9V1T5</accession>
<dbReference type="GO" id="GO:0016787">
    <property type="term" value="F:hydrolase activity"/>
    <property type="evidence" value="ECO:0007669"/>
    <property type="project" value="UniProtKB-KW"/>
</dbReference>
<dbReference type="EMBL" id="AONC01000070">
    <property type="protein sequence ID" value="EXJ13438.1"/>
    <property type="molecule type" value="Genomic_DNA"/>
</dbReference>
<dbReference type="InterPro" id="IPR029052">
    <property type="entry name" value="Metallo-depent_PP-like"/>
</dbReference>
<dbReference type="Gene3D" id="3.60.21.10">
    <property type="match status" value="1"/>
</dbReference>
<reference evidence="6 7" key="1">
    <citation type="submission" date="2012-11" db="EMBL/GenBank/DDBJ databases">
        <title>Genome assembly of Thiorhodococcus sp. AK35.</title>
        <authorList>
            <person name="Nupur N."/>
            <person name="Khatri I."/>
            <person name="Subramanian S."/>
            <person name="Pinnaka A."/>
        </authorList>
    </citation>
    <scope>NUCLEOTIDE SEQUENCE [LARGE SCALE GENOMIC DNA]</scope>
    <source>
        <strain evidence="6 7">AK35</strain>
    </source>
</reference>
<evidence type="ECO:0000313" key="6">
    <source>
        <dbReference type="EMBL" id="EXJ13438.1"/>
    </source>
</evidence>
<evidence type="ECO:0000256" key="2">
    <source>
        <dbReference type="ARBA" id="ARBA00022801"/>
    </source>
</evidence>
<organism evidence="6 7">
    <name type="scientific">Imhoffiella purpurea</name>
    <dbReference type="NCBI Taxonomy" id="1249627"/>
    <lineage>
        <taxon>Bacteria</taxon>
        <taxon>Pseudomonadati</taxon>
        <taxon>Pseudomonadota</taxon>
        <taxon>Gammaproteobacteria</taxon>
        <taxon>Chromatiales</taxon>
        <taxon>Chromatiaceae</taxon>
        <taxon>Imhoffiella</taxon>
    </lineage>
</organism>
<evidence type="ECO:0000256" key="1">
    <source>
        <dbReference type="ARBA" id="ARBA00022723"/>
    </source>
</evidence>
<keyword evidence="7" id="KW-1185">Reference proteome</keyword>
<evidence type="ECO:0000256" key="3">
    <source>
        <dbReference type="ARBA" id="ARBA00023004"/>
    </source>
</evidence>
<dbReference type="AlphaFoldDB" id="W9V1T5"/>
<sequence>MMRIAHISDLHFGTHLPPLAETLCAEIRRMRPDLVALSGDLTQHARPREFAAAATFIRRLPDPVLVVPGNHDLPGWRPWRRFVHPWREWRRHISEDLESSVRGRDFIAIGVKTARRWGMHLDWSRGRINLDQLGRVVRLAGASEPDAVRILVAHHPFLLSDAVRKRGLVGRADEILDGLRSARIDLILGGHLHRSDAGTANGIVVAQAGTAISSRRKGEPNAYNRIQASSRQIRIEAMRWDGKRFAVAGSSSFQRSELGWAPAAHNLHSSPQFEPPSSNNGV</sequence>
<dbReference type="InterPro" id="IPR004843">
    <property type="entry name" value="Calcineurin-like_PHP"/>
</dbReference>
<dbReference type="PANTHER" id="PTHR42988">
    <property type="entry name" value="PHOSPHOHYDROLASE"/>
    <property type="match status" value="1"/>
</dbReference>
<dbReference type="RefSeq" id="WP_081763602.1">
    <property type="nucleotide sequence ID" value="NZ_AONC01000070.1"/>
</dbReference>
<dbReference type="InterPro" id="IPR050884">
    <property type="entry name" value="CNP_phosphodiesterase-III"/>
</dbReference>
<evidence type="ECO:0000256" key="4">
    <source>
        <dbReference type="ARBA" id="ARBA00025742"/>
    </source>
</evidence>
<dbReference type="Proteomes" id="UP000019460">
    <property type="component" value="Unassembled WGS sequence"/>
</dbReference>